<accession>A0A2Z6RIG9</accession>
<evidence type="ECO:0000313" key="1">
    <source>
        <dbReference type="EMBL" id="GBC02396.1"/>
    </source>
</evidence>
<comment type="caution">
    <text evidence="1">The sequence shown here is derived from an EMBL/GenBank/DDBJ whole genome shotgun (WGS) entry which is preliminary data.</text>
</comment>
<protein>
    <submittedName>
        <fullName evidence="1">Uncharacterized protein</fullName>
    </submittedName>
</protein>
<dbReference type="EMBL" id="BEXD01003826">
    <property type="protein sequence ID" value="GBC02396.1"/>
    <property type="molecule type" value="Genomic_DNA"/>
</dbReference>
<dbReference type="Proteomes" id="UP000247702">
    <property type="component" value="Unassembled WGS sequence"/>
</dbReference>
<sequence length="101" mass="11699">MIKSLHDRLLNNVLPTFGKVIHTPVSVRISYYSPDTLPIPRFTILSKHSLDYKTLPGYFSRYSPNSQYSQYSPDTSNTLQIFSRFTIFSQLQILSKCRGHK</sequence>
<name>A0A2Z6RIG9_9GLOM</name>
<reference evidence="1 2" key="1">
    <citation type="submission" date="2017-11" db="EMBL/GenBank/DDBJ databases">
        <title>The genome of Rhizophagus clarus HR1 reveals common genetic basis of auxotrophy among arbuscular mycorrhizal fungi.</title>
        <authorList>
            <person name="Kobayashi Y."/>
        </authorList>
    </citation>
    <scope>NUCLEOTIDE SEQUENCE [LARGE SCALE GENOMIC DNA]</scope>
    <source>
        <strain evidence="1 2">HR1</strain>
    </source>
</reference>
<organism evidence="1 2">
    <name type="scientific">Rhizophagus clarus</name>
    <dbReference type="NCBI Taxonomy" id="94130"/>
    <lineage>
        <taxon>Eukaryota</taxon>
        <taxon>Fungi</taxon>
        <taxon>Fungi incertae sedis</taxon>
        <taxon>Mucoromycota</taxon>
        <taxon>Glomeromycotina</taxon>
        <taxon>Glomeromycetes</taxon>
        <taxon>Glomerales</taxon>
        <taxon>Glomeraceae</taxon>
        <taxon>Rhizophagus</taxon>
    </lineage>
</organism>
<proteinExistence type="predicted"/>
<evidence type="ECO:0000313" key="2">
    <source>
        <dbReference type="Proteomes" id="UP000247702"/>
    </source>
</evidence>
<keyword evidence="2" id="KW-1185">Reference proteome</keyword>
<dbReference type="AlphaFoldDB" id="A0A2Z6RIG9"/>
<gene>
    <name evidence="1" type="ORF">RclHR1_00460034</name>
</gene>